<evidence type="ECO:0000313" key="1">
    <source>
        <dbReference type="EMBL" id="GES34753.1"/>
    </source>
</evidence>
<sequence>MLLNCPRASRRYAAESFALVVRDLVRRNKVAPHATDLPEGPSDTRKAWQLEATCLTCLSPLWD</sequence>
<accession>A0A5J4LKX1</accession>
<name>A0A5J4LKX1_9ACTN</name>
<comment type="caution">
    <text evidence="1">The sequence shown here is derived from an EMBL/GenBank/DDBJ whole genome shotgun (WGS) entry which is preliminary data.</text>
</comment>
<evidence type="ECO:0000313" key="2">
    <source>
        <dbReference type="Proteomes" id="UP000325598"/>
    </source>
</evidence>
<dbReference type="Proteomes" id="UP000325598">
    <property type="component" value="Unassembled WGS sequence"/>
</dbReference>
<organism evidence="1 2">
    <name type="scientific">Streptomyces angustmyceticus</name>
    <dbReference type="NCBI Taxonomy" id="285578"/>
    <lineage>
        <taxon>Bacteria</taxon>
        <taxon>Bacillati</taxon>
        <taxon>Actinomycetota</taxon>
        <taxon>Actinomycetes</taxon>
        <taxon>Kitasatosporales</taxon>
        <taxon>Streptomycetaceae</taxon>
        <taxon>Streptomyces</taxon>
    </lineage>
</organism>
<reference evidence="1 2" key="1">
    <citation type="submission" date="2019-10" db="EMBL/GenBank/DDBJ databases">
        <title>Whole genome shotgun sequence of Streptomyces angustmyceticus NBRC 3934.</title>
        <authorList>
            <person name="Hosoyama A."/>
            <person name="Ichikawa N."/>
            <person name="Kimura A."/>
            <person name="Kitahashi Y."/>
            <person name="Komaki H."/>
            <person name="Uohara A."/>
        </authorList>
    </citation>
    <scope>NUCLEOTIDE SEQUENCE [LARGE SCALE GENOMIC DNA]</scope>
    <source>
        <strain evidence="1 2">NBRC 3934</strain>
    </source>
</reference>
<keyword evidence="2" id="KW-1185">Reference proteome</keyword>
<proteinExistence type="predicted"/>
<dbReference type="EMBL" id="BLAG01000040">
    <property type="protein sequence ID" value="GES34753.1"/>
    <property type="molecule type" value="Genomic_DNA"/>
</dbReference>
<protein>
    <submittedName>
        <fullName evidence="1">Uncharacterized protein</fullName>
    </submittedName>
</protein>
<gene>
    <name evidence="1" type="ORF">San01_72410</name>
</gene>
<dbReference type="AlphaFoldDB" id="A0A5J4LKX1"/>